<dbReference type="InterPro" id="IPR015890">
    <property type="entry name" value="Chorismate_C"/>
</dbReference>
<accession>A0ABU5CNG2</accession>
<evidence type="ECO:0000259" key="9">
    <source>
        <dbReference type="Pfam" id="PF00425"/>
    </source>
</evidence>
<evidence type="ECO:0000256" key="5">
    <source>
        <dbReference type="ARBA" id="ARBA00022842"/>
    </source>
</evidence>
<dbReference type="PANTHER" id="PTHR11236:SF48">
    <property type="entry name" value="ISOCHORISMATE SYNTHASE MENF"/>
    <property type="match status" value="1"/>
</dbReference>
<dbReference type="PANTHER" id="PTHR11236">
    <property type="entry name" value="AMINOBENZOATE/ANTHRANILATE SYNTHASE"/>
    <property type="match status" value="1"/>
</dbReference>
<gene>
    <name evidence="11" type="ORF">P5G51_018045</name>
</gene>
<proteinExistence type="predicted"/>
<comment type="catalytic activity">
    <reaction evidence="8">
        <text>chorismate + L-glutamine = anthranilate + pyruvate + L-glutamate + H(+)</text>
        <dbReference type="Rhea" id="RHEA:21732"/>
        <dbReference type="ChEBI" id="CHEBI:15361"/>
        <dbReference type="ChEBI" id="CHEBI:15378"/>
        <dbReference type="ChEBI" id="CHEBI:16567"/>
        <dbReference type="ChEBI" id="CHEBI:29748"/>
        <dbReference type="ChEBI" id="CHEBI:29985"/>
        <dbReference type="ChEBI" id="CHEBI:58359"/>
        <dbReference type="EC" id="4.1.3.27"/>
    </reaction>
</comment>
<dbReference type="SUPFAM" id="SSF56322">
    <property type="entry name" value="ADC synthase"/>
    <property type="match status" value="1"/>
</dbReference>
<evidence type="ECO:0000256" key="3">
    <source>
        <dbReference type="ARBA" id="ARBA00020653"/>
    </source>
</evidence>
<name>A0ABU5CNG2_9BACI</name>
<protein>
    <recommendedName>
        <fullName evidence="3">Anthranilate synthase component 1</fullName>
    </recommendedName>
</protein>
<comment type="cofactor">
    <cofactor evidence="1">
        <name>Mg(2+)</name>
        <dbReference type="ChEBI" id="CHEBI:18420"/>
    </cofactor>
</comment>
<keyword evidence="5" id="KW-0460">Magnesium</keyword>
<reference evidence="11 12" key="1">
    <citation type="submission" date="2023-10" db="EMBL/GenBank/DDBJ databases">
        <title>179-bfca-hs.</title>
        <authorList>
            <person name="Miliotis G."/>
            <person name="Sengupta P."/>
            <person name="Hameed A."/>
            <person name="Chuvochina M."/>
            <person name="Mcdonagh F."/>
            <person name="Simpson A.C."/>
            <person name="Singh N.K."/>
            <person name="Rekha P.D."/>
            <person name="Raman K."/>
            <person name="Hugenholtz P."/>
            <person name="Venkateswaran K."/>
        </authorList>
    </citation>
    <scope>NUCLEOTIDE SEQUENCE [LARGE SCALE GENOMIC DNA]</scope>
    <source>
        <strain evidence="11 12">179-BFC-A-HS</strain>
    </source>
</reference>
<organism evidence="11 12">
    <name type="scientific">Tigheibacillus jepli</name>
    <dbReference type="NCBI Taxonomy" id="3035914"/>
    <lineage>
        <taxon>Bacteria</taxon>
        <taxon>Bacillati</taxon>
        <taxon>Bacillota</taxon>
        <taxon>Bacilli</taxon>
        <taxon>Bacillales</taxon>
        <taxon>Bacillaceae</taxon>
        <taxon>Tigheibacillus</taxon>
    </lineage>
</organism>
<dbReference type="PRINTS" id="PR00095">
    <property type="entry name" value="ANTSNTHASEI"/>
</dbReference>
<dbReference type="EMBL" id="JAROCA020000003">
    <property type="protein sequence ID" value="MDY0406988.1"/>
    <property type="molecule type" value="Genomic_DNA"/>
</dbReference>
<evidence type="ECO:0000256" key="6">
    <source>
        <dbReference type="ARBA" id="ARBA00023239"/>
    </source>
</evidence>
<feature type="domain" description="Chorismate-utilising enzyme C-terminal" evidence="9">
    <location>
        <begin position="201"/>
        <end position="454"/>
    </location>
</feature>
<dbReference type="RefSeq" id="WP_306066776.1">
    <property type="nucleotide sequence ID" value="NZ_JAROCA020000003.1"/>
</dbReference>
<comment type="caution">
    <text evidence="11">The sequence shown here is derived from an EMBL/GenBank/DDBJ whole genome shotgun (WGS) entry which is preliminary data.</text>
</comment>
<dbReference type="InterPro" id="IPR005801">
    <property type="entry name" value="ADC_synthase"/>
</dbReference>
<feature type="domain" description="Anthranilate synthase component I N-terminal" evidence="10">
    <location>
        <begin position="25"/>
        <end position="153"/>
    </location>
</feature>
<dbReference type="InterPro" id="IPR019999">
    <property type="entry name" value="Anth_synth_I-like"/>
</dbReference>
<dbReference type="Gene3D" id="3.60.120.10">
    <property type="entry name" value="Anthranilate synthase"/>
    <property type="match status" value="1"/>
</dbReference>
<dbReference type="Pfam" id="PF04715">
    <property type="entry name" value="Anth_synt_I_N"/>
    <property type="match status" value="1"/>
</dbReference>
<evidence type="ECO:0000256" key="2">
    <source>
        <dbReference type="ARBA" id="ARBA00011575"/>
    </source>
</evidence>
<evidence type="ECO:0000259" key="10">
    <source>
        <dbReference type="Pfam" id="PF04715"/>
    </source>
</evidence>
<comment type="function">
    <text evidence="7">Part of a heterotetrameric complex that catalyzes the two-step biosynthesis of anthranilate, an intermediate in the biosynthesis of L-tryptophan. In the first step, the glutamine-binding beta subunit (TrpG) of anthranilate synthase (AS) provides the glutamine amidotransferase activity which generates ammonia as a substrate that, along with chorismate, is used in the second step, catalyzed by the large alpha subunit of AS (TrpE) to produce anthranilate. In the absence of TrpG, TrpE can synthesize anthranilate directly from chorismate and high concentrations of ammonia.</text>
</comment>
<dbReference type="InterPro" id="IPR006805">
    <property type="entry name" value="Anth_synth_I_N"/>
</dbReference>
<evidence type="ECO:0000313" key="11">
    <source>
        <dbReference type="EMBL" id="MDY0406988.1"/>
    </source>
</evidence>
<keyword evidence="12" id="KW-1185">Reference proteome</keyword>
<evidence type="ECO:0000313" key="12">
    <source>
        <dbReference type="Proteomes" id="UP001228376"/>
    </source>
</evidence>
<sequence>MTNQKEMSTHSYKMEKADTSSSLSEVFRALTGEKKFLMELSQNGKRFSFIGANPYRELIGSQSTSKMIDHINQSCTTYHRHALETLKMELPTKQMDLPFPFFGGAVGYIGYDNGQYVLDIDEELPDELQMPDVHLLFYHNVIVFDHENNHIYLLAVNTDDATNDTLDQRLQPLRDALTASEKHPAVTESEKDIHFTSDISKQEFISKVKIAQAKMQSEGISQIVLSQRMKAAFSGDPFHFYLKLCNANPSPYMYYIDFADYLLLGASPESLLQTNGRQVFSNPIAGTYPRGKNKTADKQLAAKLLADPKELAEHDMLIDLCKRDFSKICHPESIRIPAYMHIEKYEHVMHIVSDVTATLRDDVTGIDALLTCLPAGTVSGEPKKKAMQVINYLEKKKRGVYGGGIGYINFNHDLNFALAIRMLVVKEKIAYLQVGAGIVAASVPEKEYEETLHKAKSLLLAGSSPSH</sequence>
<evidence type="ECO:0000256" key="1">
    <source>
        <dbReference type="ARBA" id="ARBA00001946"/>
    </source>
</evidence>
<keyword evidence="4" id="KW-0479">Metal-binding</keyword>
<evidence type="ECO:0000256" key="8">
    <source>
        <dbReference type="ARBA" id="ARBA00047683"/>
    </source>
</evidence>
<evidence type="ECO:0000256" key="7">
    <source>
        <dbReference type="ARBA" id="ARBA00025634"/>
    </source>
</evidence>
<dbReference type="Pfam" id="PF00425">
    <property type="entry name" value="Chorismate_bind"/>
    <property type="match status" value="1"/>
</dbReference>
<evidence type="ECO:0000256" key="4">
    <source>
        <dbReference type="ARBA" id="ARBA00022723"/>
    </source>
</evidence>
<comment type="subunit">
    <text evidence="2">Heterotetramer consisting of two non-identical subunits: a beta subunit (TrpG) and a large alpha subunit (TrpE).</text>
</comment>
<dbReference type="Proteomes" id="UP001228376">
    <property type="component" value="Unassembled WGS sequence"/>
</dbReference>
<keyword evidence="6" id="KW-0456">Lyase</keyword>